<organism evidence="2">
    <name type="scientific">marine sediment metagenome</name>
    <dbReference type="NCBI Taxonomy" id="412755"/>
    <lineage>
        <taxon>unclassified sequences</taxon>
        <taxon>metagenomes</taxon>
        <taxon>ecological metagenomes</taxon>
    </lineage>
</organism>
<reference evidence="2" key="1">
    <citation type="journal article" date="2014" name="Front. Microbiol.">
        <title>High frequency of phylogenetically diverse reductive dehalogenase-homologous genes in deep subseafloor sedimentary metagenomes.</title>
        <authorList>
            <person name="Kawai M."/>
            <person name="Futagami T."/>
            <person name="Toyoda A."/>
            <person name="Takaki Y."/>
            <person name="Nishi S."/>
            <person name="Hori S."/>
            <person name="Arai W."/>
            <person name="Tsubouchi T."/>
            <person name="Morono Y."/>
            <person name="Uchiyama I."/>
            <person name="Ito T."/>
            <person name="Fujiyama A."/>
            <person name="Inagaki F."/>
            <person name="Takami H."/>
        </authorList>
    </citation>
    <scope>NUCLEOTIDE SEQUENCE</scope>
    <source>
        <strain evidence="2">Expedition CK06-06</strain>
    </source>
</reference>
<dbReference type="InterPro" id="IPR017946">
    <property type="entry name" value="PLC-like_Pdiesterase_TIM-brl"/>
</dbReference>
<name>X0RFX0_9ZZZZ</name>
<dbReference type="GO" id="GO:0006629">
    <property type="term" value="P:lipid metabolic process"/>
    <property type="evidence" value="ECO:0007669"/>
    <property type="project" value="InterPro"/>
</dbReference>
<comment type="caution">
    <text evidence="2">The sequence shown here is derived from an EMBL/GenBank/DDBJ whole genome shotgun (WGS) entry which is preliminary data.</text>
</comment>
<dbReference type="PROSITE" id="PS51704">
    <property type="entry name" value="GP_PDE"/>
    <property type="match status" value="1"/>
</dbReference>
<proteinExistence type="predicted"/>
<gene>
    <name evidence="2" type="ORF">S01H1_16848</name>
</gene>
<accession>X0RFX0</accession>
<evidence type="ECO:0000259" key="1">
    <source>
        <dbReference type="PROSITE" id="PS51704"/>
    </source>
</evidence>
<dbReference type="PANTHER" id="PTHR46211:SF14">
    <property type="entry name" value="GLYCEROPHOSPHODIESTER PHOSPHODIESTERASE"/>
    <property type="match status" value="1"/>
</dbReference>
<dbReference type="InterPro" id="IPR030395">
    <property type="entry name" value="GP_PDE_dom"/>
</dbReference>
<evidence type="ECO:0000313" key="2">
    <source>
        <dbReference type="EMBL" id="GAF67804.1"/>
    </source>
</evidence>
<dbReference type="Pfam" id="PF03009">
    <property type="entry name" value="GDPD"/>
    <property type="match status" value="1"/>
</dbReference>
<feature type="domain" description="GP-PDE" evidence="1">
    <location>
        <begin position="13"/>
        <end position="114"/>
    </location>
</feature>
<feature type="non-terminal residue" evidence="2">
    <location>
        <position position="114"/>
    </location>
</feature>
<sequence length="114" mass="12909">MNTFFDTIKFKPPWFIAHRGYRARYPENTLVAFQAALDAGVQMIELDVVLSRDRKLVVIHDATLERTTNGEGAVSDHTLEQLKQLDAGGWFHPRFAGERLPELSEVLDLADGRV</sequence>
<dbReference type="Gene3D" id="3.20.20.190">
    <property type="entry name" value="Phosphatidylinositol (PI) phosphodiesterase"/>
    <property type="match status" value="1"/>
</dbReference>
<dbReference type="PANTHER" id="PTHR46211">
    <property type="entry name" value="GLYCEROPHOSPHORYL DIESTER PHOSPHODIESTERASE"/>
    <property type="match status" value="1"/>
</dbReference>
<dbReference type="EMBL" id="BARS01008891">
    <property type="protein sequence ID" value="GAF67804.1"/>
    <property type="molecule type" value="Genomic_DNA"/>
</dbReference>
<dbReference type="GO" id="GO:0008081">
    <property type="term" value="F:phosphoric diester hydrolase activity"/>
    <property type="evidence" value="ECO:0007669"/>
    <property type="project" value="InterPro"/>
</dbReference>
<protein>
    <recommendedName>
        <fullName evidence="1">GP-PDE domain-containing protein</fullName>
    </recommendedName>
</protein>
<dbReference type="AlphaFoldDB" id="X0RFX0"/>
<dbReference type="SUPFAM" id="SSF51695">
    <property type="entry name" value="PLC-like phosphodiesterases"/>
    <property type="match status" value="1"/>
</dbReference>